<dbReference type="SMART" id="SM01255">
    <property type="entry name" value="KNOX1"/>
    <property type="match status" value="1"/>
</dbReference>
<keyword evidence="6" id="KW-0371">Homeobox</keyword>
<keyword evidence="7" id="KW-1185">Reference proteome</keyword>
<dbReference type="InterPro" id="IPR053363">
    <property type="entry name" value="Leaf_patterning_domain"/>
</dbReference>
<organism evidence="6 7">
    <name type="scientific">Morus notabilis</name>
    <dbReference type="NCBI Taxonomy" id="981085"/>
    <lineage>
        <taxon>Eukaryota</taxon>
        <taxon>Viridiplantae</taxon>
        <taxon>Streptophyta</taxon>
        <taxon>Embryophyta</taxon>
        <taxon>Tracheophyta</taxon>
        <taxon>Spermatophyta</taxon>
        <taxon>Magnoliopsida</taxon>
        <taxon>eudicotyledons</taxon>
        <taxon>Gunneridae</taxon>
        <taxon>Pentapetalae</taxon>
        <taxon>rosids</taxon>
        <taxon>fabids</taxon>
        <taxon>Rosales</taxon>
        <taxon>Moraceae</taxon>
        <taxon>Moreae</taxon>
        <taxon>Morus</taxon>
    </lineage>
</organism>
<dbReference type="PANTHER" id="PTHR48268">
    <property type="entry name" value="HOMEOBOX PROTEIN KNOTTED-1-LIKE 6 ISOFORM X1"/>
    <property type="match status" value="1"/>
</dbReference>
<dbReference type="AlphaFoldDB" id="W9QT75"/>
<feature type="compositionally biased region" description="Polar residues" evidence="3">
    <location>
        <begin position="1"/>
        <end position="12"/>
    </location>
</feature>
<accession>W9QT75</accession>
<dbReference type="KEGG" id="mnt:21390191"/>
<dbReference type="InterPro" id="IPR005540">
    <property type="entry name" value="KNOX1"/>
</dbReference>
<dbReference type="PANTHER" id="PTHR48268:SF2">
    <property type="entry name" value="PROTEIN KNATM"/>
    <property type="match status" value="1"/>
</dbReference>
<dbReference type="SMART" id="SM01256">
    <property type="entry name" value="KNOX2"/>
    <property type="match status" value="1"/>
</dbReference>
<protein>
    <submittedName>
        <fullName evidence="6">Homeobox protein knotted-1-like 1</fullName>
    </submittedName>
</protein>
<keyword evidence="2" id="KW-0539">Nucleus</keyword>
<feature type="region of interest" description="Disordered" evidence="3">
    <location>
        <begin position="1"/>
        <end position="27"/>
    </location>
</feature>
<proteinExistence type="predicted"/>
<evidence type="ECO:0000313" key="7">
    <source>
        <dbReference type="Proteomes" id="UP000030645"/>
    </source>
</evidence>
<reference evidence="7" key="1">
    <citation type="submission" date="2013-01" db="EMBL/GenBank/DDBJ databases">
        <title>Draft Genome Sequence of a Mulberry Tree, Morus notabilis C.K. Schneid.</title>
        <authorList>
            <person name="He N."/>
            <person name="Zhao S."/>
        </authorList>
    </citation>
    <scope>NUCLEOTIDE SEQUENCE</scope>
</reference>
<dbReference type="GO" id="GO:0003677">
    <property type="term" value="F:DNA binding"/>
    <property type="evidence" value="ECO:0007669"/>
    <property type="project" value="UniProtKB-KW"/>
</dbReference>
<evidence type="ECO:0000259" key="4">
    <source>
        <dbReference type="SMART" id="SM01255"/>
    </source>
</evidence>
<dbReference type="GO" id="GO:0005634">
    <property type="term" value="C:nucleus"/>
    <property type="evidence" value="ECO:0007669"/>
    <property type="project" value="UniProtKB-SubCell"/>
</dbReference>
<evidence type="ECO:0000313" key="6">
    <source>
        <dbReference type="EMBL" id="EXB53852.1"/>
    </source>
</evidence>
<feature type="domain" description="KNOX2" evidence="5">
    <location>
        <begin position="88"/>
        <end position="139"/>
    </location>
</feature>
<evidence type="ECO:0000259" key="5">
    <source>
        <dbReference type="SMART" id="SM01256"/>
    </source>
</evidence>
<evidence type="ECO:0000256" key="2">
    <source>
        <dbReference type="ARBA" id="ARBA00023242"/>
    </source>
</evidence>
<dbReference type="InterPro" id="IPR005541">
    <property type="entry name" value="KNOX2"/>
</dbReference>
<dbReference type="STRING" id="981085.W9QT75"/>
<dbReference type="eggNOG" id="ENOG502S9UW">
    <property type="taxonomic scope" value="Eukaryota"/>
</dbReference>
<keyword evidence="6" id="KW-0238">DNA-binding</keyword>
<feature type="domain" description="KNOX1" evidence="4">
    <location>
        <begin position="37"/>
        <end position="76"/>
    </location>
</feature>
<dbReference type="Pfam" id="PF03790">
    <property type="entry name" value="KNOX1"/>
    <property type="match status" value="1"/>
</dbReference>
<dbReference type="OrthoDB" id="1704693at2759"/>
<evidence type="ECO:0000256" key="1">
    <source>
        <dbReference type="ARBA" id="ARBA00004123"/>
    </source>
</evidence>
<name>W9QT75_9ROSA</name>
<comment type="subcellular location">
    <subcellularLocation>
        <location evidence="1">Nucleus</location>
    </subcellularLocation>
</comment>
<dbReference type="Proteomes" id="UP000030645">
    <property type="component" value="Unassembled WGS sequence"/>
</dbReference>
<gene>
    <name evidence="6" type="ORF">L484_006772</name>
</gene>
<dbReference type="EMBL" id="KE344128">
    <property type="protein sequence ID" value="EXB53852.1"/>
    <property type="molecule type" value="Genomic_DNA"/>
</dbReference>
<dbReference type="Pfam" id="PF03791">
    <property type="entry name" value="KNOX2"/>
    <property type="match status" value="1"/>
</dbReference>
<sequence length="174" mass="19241">MGENSGENSTSVVRALGSASDGDGSVEELDHIDDQEVLMKRMISGHPLFELLIETHINCLKVGLGEIDELVTETSLLDEDNNSKFINAGSTIPTSTELDKFMDAYCMALNKLREAMEEPLRDATSFITNMYAQLSDLRVSENAELEDVQTLVFSDKDYEDVQNSVARKLSATKL</sequence>
<evidence type="ECO:0000256" key="3">
    <source>
        <dbReference type="SAM" id="MobiDB-lite"/>
    </source>
</evidence>